<reference evidence="3 4" key="1">
    <citation type="journal article" date="2016" name="Sci. Rep.">
        <title>The Dendrobium catenatum Lindl. genome sequence provides insights into polysaccharide synthase, floral development and adaptive evolution.</title>
        <authorList>
            <person name="Zhang G.Q."/>
            <person name="Xu Q."/>
            <person name="Bian C."/>
            <person name="Tsai W.C."/>
            <person name="Yeh C.M."/>
            <person name="Liu K.W."/>
            <person name="Yoshida K."/>
            <person name="Zhang L.S."/>
            <person name="Chang S.B."/>
            <person name="Chen F."/>
            <person name="Shi Y."/>
            <person name="Su Y.Y."/>
            <person name="Zhang Y.Q."/>
            <person name="Chen L.J."/>
            <person name="Yin Y."/>
            <person name="Lin M."/>
            <person name="Huang H."/>
            <person name="Deng H."/>
            <person name="Wang Z.W."/>
            <person name="Zhu S.L."/>
            <person name="Zhao X."/>
            <person name="Deng C."/>
            <person name="Niu S.C."/>
            <person name="Huang J."/>
            <person name="Wang M."/>
            <person name="Liu G.H."/>
            <person name="Yang H.J."/>
            <person name="Xiao X.J."/>
            <person name="Hsiao Y.Y."/>
            <person name="Wu W.L."/>
            <person name="Chen Y.Y."/>
            <person name="Mitsuda N."/>
            <person name="Ohme-Takagi M."/>
            <person name="Luo Y.B."/>
            <person name="Van de Peer Y."/>
            <person name="Liu Z.J."/>
        </authorList>
    </citation>
    <scope>NUCLEOTIDE SEQUENCE [LARGE SCALE GENOMIC DNA]</scope>
    <source>
        <tissue evidence="3">The whole plant</tissue>
    </source>
</reference>
<feature type="compositionally biased region" description="Pro residues" evidence="2">
    <location>
        <begin position="69"/>
        <end position="83"/>
    </location>
</feature>
<evidence type="ECO:0000313" key="3">
    <source>
        <dbReference type="EMBL" id="PKU81552.1"/>
    </source>
</evidence>
<dbReference type="AlphaFoldDB" id="A0A2I0X0W0"/>
<feature type="region of interest" description="Disordered" evidence="2">
    <location>
        <begin position="1"/>
        <end position="123"/>
    </location>
</feature>
<gene>
    <name evidence="3" type="ORF">MA16_Dca007659</name>
</gene>
<accession>A0A2I0X0W0</accession>
<evidence type="ECO:0000256" key="1">
    <source>
        <dbReference type="SAM" id="Coils"/>
    </source>
</evidence>
<reference evidence="3 4" key="2">
    <citation type="journal article" date="2017" name="Nature">
        <title>The Apostasia genome and the evolution of orchids.</title>
        <authorList>
            <person name="Zhang G.Q."/>
            <person name="Liu K.W."/>
            <person name="Li Z."/>
            <person name="Lohaus R."/>
            <person name="Hsiao Y.Y."/>
            <person name="Niu S.C."/>
            <person name="Wang J.Y."/>
            <person name="Lin Y.C."/>
            <person name="Xu Q."/>
            <person name="Chen L.J."/>
            <person name="Yoshida K."/>
            <person name="Fujiwara S."/>
            <person name="Wang Z.W."/>
            <person name="Zhang Y.Q."/>
            <person name="Mitsuda N."/>
            <person name="Wang M."/>
            <person name="Liu G.H."/>
            <person name="Pecoraro L."/>
            <person name="Huang H.X."/>
            <person name="Xiao X.J."/>
            <person name="Lin M."/>
            <person name="Wu X.Y."/>
            <person name="Wu W.L."/>
            <person name="Chen Y.Y."/>
            <person name="Chang S.B."/>
            <person name="Sakamoto S."/>
            <person name="Ohme-Takagi M."/>
            <person name="Yagi M."/>
            <person name="Zeng S.J."/>
            <person name="Shen C.Y."/>
            <person name="Yeh C.M."/>
            <person name="Luo Y.B."/>
            <person name="Tsai W.C."/>
            <person name="Van de Peer Y."/>
            <person name="Liu Z.J."/>
        </authorList>
    </citation>
    <scope>NUCLEOTIDE SEQUENCE [LARGE SCALE GENOMIC DNA]</scope>
    <source>
        <tissue evidence="3">The whole plant</tissue>
    </source>
</reference>
<dbReference type="EMBL" id="KZ502235">
    <property type="protein sequence ID" value="PKU81552.1"/>
    <property type="molecule type" value="Genomic_DNA"/>
</dbReference>
<keyword evidence="4" id="KW-1185">Reference proteome</keyword>
<keyword evidence="1" id="KW-0175">Coiled coil</keyword>
<organism evidence="3 4">
    <name type="scientific">Dendrobium catenatum</name>
    <dbReference type="NCBI Taxonomy" id="906689"/>
    <lineage>
        <taxon>Eukaryota</taxon>
        <taxon>Viridiplantae</taxon>
        <taxon>Streptophyta</taxon>
        <taxon>Embryophyta</taxon>
        <taxon>Tracheophyta</taxon>
        <taxon>Spermatophyta</taxon>
        <taxon>Magnoliopsida</taxon>
        <taxon>Liliopsida</taxon>
        <taxon>Asparagales</taxon>
        <taxon>Orchidaceae</taxon>
        <taxon>Epidendroideae</taxon>
        <taxon>Malaxideae</taxon>
        <taxon>Dendrobiinae</taxon>
        <taxon>Dendrobium</taxon>
    </lineage>
</organism>
<protein>
    <submittedName>
        <fullName evidence="3">Uncharacterized protein</fullName>
    </submittedName>
</protein>
<evidence type="ECO:0000256" key="2">
    <source>
        <dbReference type="SAM" id="MobiDB-lite"/>
    </source>
</evidence>
<proteinExistence type="predicted"/>
<evidence type="ECO:0000313" key="4">
    <source>
        <dbReference type="Proteomes" id="UP000233837"/>
    </source>
</evidence>
<feature type="coiled-coil region" evidence="1">
    <location>
        <begin position="221"/>
        <end position="248"/>
    </location>
</feature>
<dbReference type="Proteomes" id="UP000233837">
    <property type="component" value="Unassembled WGS sequence"/>
</dbReference>
<sequence>MSSGDDPPCRSFASKLSRKKLSVNPNKSRQPDKGEGQRSVPLVIPSPPPPRSQQHSPSEKGQGQSDPPTVVPSPLPGYFPPPSMSAHFPSPDQAHTAPFYPYYPPPSSQAVGPSTSPHPPYPYPYYYPYPMQPEHGGSSRPAEIDTGDYAAIADKRQYIEPEGDNPLVRDHLQDRPRFLSIIHGHMLLEEDIGGGIRLGSQGYANEGSSSTSVFYDPSGAEENVSERVAALTREIEEMRKVQNEMQEEL</sequence>
<name>A0A2I0X0W0_9ASPA</name>